<reference evidence="3" key="1">
    <citation type="submission" date="2016-11" db="EMBL/GenBank/DDBJ databases">
        <title>The genome sequence of Colletotrichum cuscutae.</title>
        <authorList>
            <person name="Baroncelli R."/>
        </authorList>
    </citation>
    <scope>NUCLEOTIDE SEQUENCE</scope>
    <source>
        <strain evidence="3">IMI 304802</strain>
    </source>
</reference>
<dbReference type="Proteomes" id="UP001239213">
    <property type="component" value="Unassembled WGS sequence"/>
</dbReference>
<evidence type="ECO:0000313" key="3">
    <source>
        <dbReference type="EMBL" id="KAK1445473.1"/>
    </source>
</evidence>
<feature type="compositionally biased region" description="Acidic residues" evidence="1">
    <location>
        <begin position="126"/>
        <end position="137"/>
    </location>
</feature>
<feature type="compositionally biased region" description="Low complexity" evidence="1">
    <location>
        <begin position="174"/>
        <end position="183"/>
    </location>
</feature>
<keyword evidence="4" id="KW-1185">Reference proteome</keyword>
<sequence length="300" mass="32434">MTRHHRPTAIHLATVLALLSVTTNLPGLMLVPGVAAVEDLEAEDVPPECAQVCAPIVQLTARCEAQVEAQFGKDKRNLPIRQYHDGSVKDRDVKGRIEWRGDGKKRRRRNLQRMLGRRLSGRQEPESEDSSDDEEEPTASLAPGSGFAAVPTLGVGRSASAEDAAEEPSKKAAEAAAKNASRAYQRNHWRMRLRCRAGRSGPGAAGDDFDDYNFISADSPTASVEPSRDNNVAGKLGPRATLPIVVYLFVLVIGTPSPSARYTTRHPDIYLNNCAPADHSTGSSDSISLTYSAAAIRTPR</sequence>
<protein>
    <submittedName>
        <fullName evidence="3">Uncharacterized protein</fullName>
    </submittedName>
</protein>
<feature type="signal peptide" evidence="2">
    <location>
        <begin position="1"/>
        <end position="36"/>
    </location>
</feature>
<evidence type="ECO:0000313" key="4">
    <source>
        <dbReference type="Proteomes" id="UP001239213"/>
    </source>
</evidence>
<feature type="region of interest" description="Disordered" evidence="1">
    <location>
        <begin position="103"/>
        <end position="183"/>
    </location>
</feature>
<comment type="caution">
    <text evidence="3">The sequence shown here is derived from an EMBL/GenBank/DDBJ whole genome shotgun (WGS) entry which is preliminary data.</text>
</comment>
<dbReference type="EMBL" id="MPDP01000322">
    <property type="protein sequence ID" value="KAK1445473.1"/>
    <property type="molecule type" value="Genomic_DNA"/>
</dbReference>
<feature type="chain" id="PRO_5042489375" evidence="2">
    <location>
        <begin position="37"/>
        <end position="300"/>
    </location>
</feature>
<keyword evidence="2" id="KW-0732">Signal</keyword>
<evidence type="ECO:0000256" key="1">
    <source>
        <dbReference type="SAM" id="MobiDB-lite"/>
    </source>
</evidence>
<evidence type="ECO:0000256" key="2">
    <source>
        <dbReference type="SAM" id="SignalP"/>
    </source>
</evidence>
<proteinExistence type="predicted"/>
<accession>A0AAI9XE49</accession>
<gene>
    <name evidence="3" type="ORF">CCUS01_12520</name>
</gene>
<organism evidence="3 4">
    <name type="scientific">Colletotrichum cuscutae</name>
    <dbReference type="NCBI Taxonomy" id="1209917"/>
    <lineage>
        <taxon>Eukaryota</taxon>
        <taxon>Fungi</taxon>
        <taxon>Dikarya</taxon>
        <taxon>Ascomycota</taxon>
        <taxon>Pezizomycotina</taxon>
        <taxon>Sordariomycetes</taxon>
        <taxon>Hypocreomycetidae</taxon>
        <taxon>Glomerellales</taxon>
        <taxon>Glomerellaceae</taxon>
        <taxon>Colletotrichum</taxon>
        <taxon>Colletotrichum acutatum species complex</taxon>
    </lineage>
</organism>
<feature type="compositionally biased region" description="Basic residues" evidence="1">
    <location>
        <begin position="103"/>
        <end position="120"/>
    </location>
</feature>
<dbReference type="AlphaFoldDB" id="A0AAI9XE49"/>
<name>A0AAI9XE49_9PEZI</name>